<gene>
    <name evidence="2" type="ORF">SSLN_LOCUS364</name>
</gene>
<organism evidence="4">
    <name type="scientific">Schistocephalus solidus</name>
    <name type="common">Tapeworm</name>
    <dbReference type="NCBI Taxonomy" id="70667"/>
    <lineage>
        <taxon>Eukaryota</taxon>
        <taxon>Metazoa</taxon>
        <taxon>Spiralia</taxon>
        <taxon>Lophotrochozoa</taxon>
        <taxon>Platyhelminthes</taxon>
        <taxon>Cestoda</taxon>
        <taxon>Eucestoda</taxon>
        <taxon>Diphyllobothriidea</taxon>
        <taxon>Diphyllobothriidae</taxon>
        <taxon>Schistocephalus</taxon>
    </lineage>
</organism>
<evidence type="ECO:0000313" key="2">
    <source>
        <dbReference type="EMBL" id="VDL85481.1"/>
    </source>
</evidence>
<reference evidence="4" key="1">
    <citation type="submission" date="2016-06" db="UniProtKB">
        <authorList>
            <consortium name="WormBaseParasite"/>
        </authorList>
    </citation>
    <scope>IDENTIFICATION</scope>
</reference>
<sequence>MIYDTKLDQSSSYDDSDSEISSADKEISWVSEISDVAANNFSSTPTIEEEPTVREAMSSWAVTYLASFGGDSVSSFADRIFFALFADEVTYTLTFYGRHQDQKAFLASPLYAVMLAIIHLSLISRQSPHRNRLRSHLIGSTYPFDSTADFSTSVE</sequence>
<accession>A0A183S816</accession>
<reference evidence="2 3" key="2">
    <citation type="submission" date="2018-11" db="EMBL/GenBank/DDBJ databases">
        <authorList>
            <consortium name="Pathogen Informatics"/>
        </authorList>
    </citation>
    <scope>NUCLEOTIDE SEQUENCE [LARGE SCALE GENOMIC DNA]</scope>
    <source>
        <strain evidence="2 3">NST_G2</strain>
    </source>
</reference>
<feature type="transmembrane region" description="Helical" evidence="1">
    <location>
        <begin position="104"/>
        <end position="124"/>
    </location>
</feature>
<protein>
    <submittedName>
        <fullName evidence="4">ABC2_membrane_7 domain-containing protein</fullName>
    </submittedName>
</protein>
<evidence type="ECO:0000313" key="4">
    <source>
        <dbReference type="WBParaSite" id="SSLN_0000038201-mRNA-1"/>
    </source>
</evidence>
<proteinExistence type="predicted"/>
<dbReference type="AlphaFoldDB" id="A0A183S816"/>
<keyword evidence="1" id="KW-1133">Transmembrane helix</keyword>
<dbReference type="OrthoDB" id="6301042at2759"/>
<evidence type="ECO:0000313" key="3">
    <source>
        <dbReference type="Proteomes" id="UP000275846"/>
    </source>
</evidence>
<name>A0A183S816_SCHSO</name>
<keyword evidence="3" id="KW-1185">Reference proteome</keyword>
<keyword evidence="1" id="KW-0472">Membrane</keyword>
<dbReference type="WBParaSite" id="SSLN_0000038201-mRNA-1">
    <property type="protein sequence ID" value="SSLN_0000038201-mRNA-1"/>
    <property type="gene ID" value="SSLN_0000038201"/>
</dbReference>
<dbReference type="Proteomes" id="UP000275846">
    <property type="component" value="Unassembled WGS sequence"/>
</dbReference>
<dbReference type="EMBL" id="UYSU01000242">
    <property type="protein sequence ID" value="VDL85481.1"/>
    <property type="molecule type" value="Genomic_DNA"/>
</dbReference>
<evidence type="ECO:0000256" key="1">
    <source>
        <dbReference type="SAM" id="Phobius"/>
    </source>
</evidence>
<keyword evidence="1" id="KW-0812">Transmembrane</keyword>